<organism evidence="2 3">
    <name type="scientific">Nocardia higoensis</name>
    <dbReference type="NCBI Taxonomy" id="228599"/>
    <lineage>
        <taxon>Bacteria</taxon>
        <taxon>Bacillati</taxon>
        <taxon>Actinomycetota</taxon>
        <taxon>Actinomycetes</taxon>
        <taxon>Mycobacteriales</taxon>
        <taxon>Nocardiaceae</taxon>
        <taxon>Nocardia</taxon>
    </lineage>
</organism>
<evidence type="ECO:0000313" key="3">
    <source>
        <dbReference type="Proteomes" id="UP000707731"/>
    </source>
</evidence>
<name>A0ABS0D486_9NOCA</name>
<dbReference type="EMBL" id="JADLQN010000001">
    <property type="protein sequence ID" value="MBF6353296.1"/>
    <property type="molecule type" value="Genomic_DNA"/>
</dbReference>
<feature type="compositionally biased region" description="Basic and acidic residues" evidence="1">
    <location>
        <begin position="8"/>
        <end position="19"/>
    </location>
</feature>
<protein>
    <submittedName>
        <fullName evidence="2">Uncharacterized protein</fullName>
    </submittedName>
</protein>
<dbReference type="RefSeq" id="WP_195000225.1">
    <property type="nucleotide sequence ID" value="NZ_JADLQN010000001.1"/>
</dbReference>
<keyword evidence="3" id="KW-1185">Reference proteome</keyword>
<feature type="region of interest" description="Disordered" evidence="1">
    <location>
        <begin position="1"/>
        <end position="26"/>
    </location>
</feature>
<reference evidence="2 3" key="1">
    <citation type="submission" date="2020-10" db="EMBL/GenBank/DDBJ databases">
        <title>Identification of Nocardia species via Next-generation sequencing and recognition of intraspecies genetic diversity.</title>
        <authorList>
            <person name="Li P."/>
            <person name="Li P."/>
            <person name="Lu B."/>
        </authorList>
    </citation>
    <scope>NUCLEOTIDE SEQUENCE [LARGE SCALE GENOMIC DNA]</scope>
    <source>
        <strain evidence="2 3">BJ06-0143</strain>
    </source>
</reference>
<accession>A0ABS0D486</accession>
<dbReference type="Proteomes" id="UP000707731">
    <property type="component" value="Unassembled WGS sequence"/>
</dbReference>
<evidence type="ECO:0000313" key="2">
    <source>
        <dbReference type="EMBL" id="MBF6353296.1"/>
    </source>
</evidence>
<proteinExistence type="predicted"/>
<comment type="caution">
    <text evidence="2">The sequence shown here is derived from an EMBL/GenBank/DDBJ whole genome shotgun (WGS) entry which is preliminary data.</text>
</comment>
<evidence type="ECO:0000256" key="1">
    <source>
        <dbReference type="SAM" id="MobiDB-lite"/>
    </source>
</evidence>
<gene>
    <name evidence="2" type="ORF">IU449_01820</name>
</gene>
<sequence>MMDNTTARSREPKDNDRVIWPDPSPLADWWADVMGTAHSGRDPKTSGSASQR</sequence>